<sequence>MSLTPERLAQILALGDDELRTDGDTMDAIEDLLTEVDNLRASLLSLSVLLNNTAYTVEAGRTTDAAALRHAAGVAYEQTGGPQ</sequence>
<protein>
    <submittedName>
        <fullName evidence="1">Uncharacterized protein</fullName>
    </submittedName>
</protein>
<evidence type="ECO:0000313" key="2">
    <source>
        <dbReference type="Proteomes" id="UP001596435"/>
    </source>
</evidence>
<organism evidence="1 2">
    <name type="scientific">Kitasatospora paranensis</name>
    <dbReference type="NCBI Taxonomy" id="258053"/>
    <lineage>
        <taxon>Bacteria</taxon>
        <taxon>Bacillati</taxon>
        <taxon>Actinomycetota</taxon>
        <taxon>Actinomycetes</taxon>
        <taxon>Kitasatosporales</taxon>
        <taxon>Streptomycetaceae</taxon>
        <taxon>Kitasatospora</taxon>
    </lineage>
</organism>
<comment type="caution">
    <text evidence="1">The sequence shown here is derived from an EMBL/GenBank/DDBJ whole genome shotgun (WGS) entry which is preliminary data.</text>
</comment>
<dbReference type="Proteomes" id="UP001596435">
    <property type="component" value="Unassembled WGS sequence"/>
</dbReference>
<proteinExistence type="predicted"/>
<dbReference type="EMBL" id="JBHTAJ010000004">
    <property type="protein sequence ID" value="MFC7178467.1"/>
    <property type="molecule type" value="Genomic_DNA"/>
</dbReference>
<evidence type="ECO:0000313" key="1">
    <source>
        <dbReference type="EMBL" id="MFC7178467.1"/>
    </source>
</evidence>
<reference evidence="2" key="1">
    <citation type="journal article" date="2019" name="Int. J. Syst. Evol. Microbiol.">
        <title>The Global Catalogue of Microorganisms (GCM) 10K type strain sequencing project: providing services to taxonomists for standard genome sequencing and annotation.</title>
        <authorList>
            <consortium name="The Broad Institute Genomics Platform"/>
            <consortium name="The Broad Institute Genome Sequencing Center for Infectious Disease"/>
            <person name="Wu L."/>
            <person name="Ma J."/>
        </authorList>
    </citation>
    <scope>NUCLEOTIDE SEQUENCE [LARGE SCALE GENOMIC DNA]</scope>
    <source>
        <strain evidence="2">CGMCC 1.12859</strain>
    </source>
</reference>
<name>A0ABW2FQT6_9ACTN</name>
<dbReference type="RefSeq" id="WP_380230346.1">
    <property type="nucleotide sequence ID" value="NZ_JBHSVH010000002.1"/>
</dbReference>
<accession>A0ABW2FQT6</accession>
<keyword evidence="2" id="KW-1185">Reference proteome</keyword>
<gene>
    <name evidence="1" type="ORF">ACFQMG_02690</name>
</gene>